<gene>
    <name evidence="1" type="ORF">OG835_16565</name>
</gene>
<keyword evidence="2" id="KW-1185">Reference proteome</keyword>
<sequence>MTGADRLRRWHTHSHGLVDRGHRDRGQSGAEYAAMVGVVSLVVAAIVGLSVPTDEATGLKSAVCRILHPLSGAEACSSGDYAGDGDGGGDDGGDGGGGPGDPFVPNGDPFEPARCLLSQDQTKTTVVIQILFIKISSSETVKLQQWSDGTVTLERVKETGGGVTASISAGIPGLKDWGGSAKLSGTFLAGSGSGGQWLFNGNKSGDPQADLAANLADAQQFTEYLKAQDNCNSRPAGPRSSELGMICGYHAGKKKPDLPPERAPDVDITKTSTEASGNVSFGGKFKSNGKGGKDAGKSDGPKDLGKISGEVLSGTMTEDVVVMRTNTGVNAGKITFVYTFTVKGTAGAVGLATGERMQQVAVTYDAAAYDQEEKDGAAHHPEKLVITTSQEAGDGGGVKVEAGANAGPVTIDVGGGGGSTESKIHTESAELILDNDGDSTAVEDWLRGNGDPASNPLPSPSDAAEVPGPDASPLERLLHDKGKLSKLDYNANTDWWNASLGIGFGISAGQFTLGFKLFGIDITHEQKTQTITGNPTYATGPKSGGARPWVEWKNCTQTKPIPT</sequence>
<evidence type="ECO:0000313" key="2">
    <source>
        <dbReference type="Proteomes" id="UP001348369"/>
    </source>
</evidence>
<dbReference type="EMBL" id="CP109109">
    <property type="protein sequence ID" value="WSB98477.1"/>
    <property type="molecule type" value="Genomic_DNA"/>
</dbReference>
<accession>A0ACD4ZJ19</accession>
<evidence type="ECO:0000313" key="1">
    <source>
        <dbReference type="EMBL" id="WSB98477.1"/>
    </source>
</evidence>
<reference evidence="1" key="1">
    <citation type="submission" date="2022-10" db="EMBL/GenBank/DDBJ databases">
        <title>The complete genomes of actinobacterial strains from the NBC collection.</title>
        <authorList>
            <person name="Joergensen T.S."/>
            <person name="Alvarez Arevalo M."/>
            <person name="Sterndorff E.B."/>
            <person name="Faurdal D."/>
            <person name="Vuksanovic O."/>
            <person name="Mourched A.-S."/>
            <person name="Charusanti P."/>
            <person name="Shaw S."/>
            <person name="Blin K."/>
            <person name="Weber T."/>
        </authorList>
    </citation>
    <scope>NUCLEOTIDE SEQUENCE</scope>
    <source>
        <strain evidence="1">NBC 01771</strain>
    </source>
</reference>
<proteinExistence type="predicted"/>
<organism evidence="1 2">
    <name type="scientific">Streptomyces scopuliridis</name>
    <dbReference type="NCBI Taxonomy" id="452529"/>
    <lineage>
        <taxon>Bacteria</taxon>
        <taxon>Bacillati</taxon>
        <taxon>Actinomycetota</taxon>
        <taxon>Actinomycetes</taxon>
        <taxon>Kitasatosporales</taxon>
        <taxon>Streptomycetaceae</taxon>
        <taxon>Streptomyces</taxon>
    </lineage>
</organism>
<name>A0ACD4ZJ19_9ACTN</name>
<dbReference type="Proteomes" id="UP001348369">
    <property type="component" value="Chromosome"/>
</dbReference>
<protein>
    <submittedName>
        <fullName evidence="1">Uncharacterized protein</fullName>
    </submittedName>
</protein>